<evidence type="ECO:0000313" key="3">
    <source>
        <dbReference type="Proteomes" id="UP000193104"/>
    </source>
</evidence>
<evidence type="ECO:0008006" key="4">
    <source>
        <dbReference type="Google" id="ProtNLM"/>
    </source>
</evidence>
<reference evidence="2 3" key="1">
    <citation type="journal article" date="2017" name="Antonie Van Leeuwenhoek">
        <title>Phylogenomic resolution of the bacterial genus Pantoea and its relationship with Erwinia and Tatumella.</title>
        <authorList>
            <person name="Palmer M."/>
            <person name="Steenkamp E.T."/>
            <person name="Coetzee M.P."/>
            <person name="Chan W.Y."/>
            <person name="van Zyl E."/>
            <person name="De Maayer P."/>
            <person name="Coutinho T.A."/>
            <person name="Blom J."/>
            <person name="Smits T.H."/>
            <person name="Duffy B."/>
            <person name="Venter S.N."/>
        </authorList>
    </citation>
    <scope>NUCLEOTIDE SEQUENCE [LARGE SCALE GENOMIC DNA]</scope>
    <source>
        <strain evidence="2 3">LMG 26277</strain>
    </source>
</reference>
<accession>A0A1X1DEY3</accession>
<dbReference type="AlphaFoldDB" id="A0A1X1DEY3"/>
<proteinExistence type="predicted"/>
<organism evidence="2 3">
    <name type="scientific">Pantoea wallisii</name>
    <dbReference type="NCBI Taxonomy" id="1076551"/>
    <lineage>
        <taxon>Bacteria</taxon>
        <taxon>Pseudomonadati</taxon>
        <taxon>Pseudomonadota</taxon>
        <taxon>Gammaproteobacteria</taxon>
        <taxon>Enterobacterales</taxon>
        <taxon>Erwiniaceae</taxon>
        <taxon>Pantoea</taxon>
    </lineage>
</organism>
<feature type="transmembrane region" description="Helical" evidence="1">
    <location>
        <begin position="78"/>
        <end position="99"/>
    </location>
</feature>
<keyword evidence="1" id="KW-1133">Transmembrane helix</keyword>
<name>A0A1X1DEY3_9GAMM</name>
<evidence type="ECO:0000313" key="2">
    <source>
        <dbReference type="EMBL" id="ORM75061.1"/>
    </source>
</evidence>
<keyword evidence="1" id="KW-0472">Membrane</keyword>
<keyword evidence="1" id="KW-0812">Transmembrane</keyword>
<comment type="caution">
    <text evidence="2">The sequence shown here is derived from an EMBL/GenBank/DDBJ whole genome shotgun (WGS) entry which is preliminary data.</text>
</comment>
<dbReference type="STRING" id="1076551.HA48_00985"/>
<gene>
    <name evidence="2" type="ORF">HA48_00985</name>
</gene>
<protein>
    <recommendedName>
        <fullName evidence="4">Inner membrane protein yidI</fullName>
    </recommendedName>
</protein>
<dbReference type="EMBL" id="MLFS01000002">
    <property type="protein sequence ID" value="ORM75061.1"/>
    <property type="molecule type" value="Genomic_DNA"/>
</dbReference>
<evidence type="ECO:0000256" key="1">
    <source>
        <dbReference type="SAM" id="Phobius"/>
    </source>
</evidence>
<feature type="transmembrane region" description="Helical" evidence="1">
    <location>
        <begin position="120"/>
        <end position="147"/>
    </location>
</feature>
<dbReference type="Proteomes" id="UP000193104">
    <property type="component" value="Unassembled WGS sequence"/>
</dbReference>
<dbReference type="OrthoDB" id="6538452at2"/>
<keyword evidence="3" id="KW-1185">Reference proteome</keyword>
<feature type="transmembrane region" description="Helical" evidence="1">
    <location>
        <begin position="12"/>
        <end position="30"/>
    </location>
</feature>
<sequence>MDTLLHNKWSASGMLFGAISLLIVTFHFTFGPFNPPPKLDHIVAEQVSALKRGVIAGLRGQEPKSVLPEKRHFNLDGLLTGGSIGMAILALFTAFIGGLRKENAWCRNGALLFGGATLALHALLLGITLVTCLIVLLSILTVVAFFLG</sequence>